<evidence type="ECO:0000313" key="1">
    <source>
        <dbReference type="EMBL" id="MBM7059197.1"/>
    </source>
</evidence>
<keyword evidence="2" id="KW-1185">Reference proteome</keyword>
<reference evidence="1 2" key="1">
    <citation type="submission" date="2021-02" db="EMBL/GenBank/DDBJ databases">
        <authorList>
            <person name="Lee D.-H."/>
        </authorList>
    </citation>
    <scope>NUCLEOTIDE SEQUENCE [LARGE SCALE GENOMIC DNA]</scope>
    <source>
        <strain evidence="1 2">UL073</strain>
    </source>
</reference>
<organism evidence="1 2">
    <name type="scientific">Zestomonas insulae</name>
    <dbReference type="NCBI Taxonomy" id="2809017"/>
    <lineage>
        <taxon>Bacteria</taxon>
        <taxon>Pseudomonadati</taxon>
        <taxon>Pseudomonadota</taxon>
        <taxon>Gammaproteobacteria</taxon>
        <taxon>Pseudomonadales</taxon>
        <taxon>Pseudomonadaceae</taxon>
        <taxon>Zestomonas</taxon>
    </lineage>
</organism>
<comment type="caution">
    <text evidence="1">The sequence shown here is derived from an EMBL/GenBank/DDBJ whole genome shotgun (WGS) entry which is preliminary data.</text>
</comment>
<gene>
    <name evidence="1" type="ORF">JQX08_00595</name>
</gene>
<name>A0ABS2IBC4_9GAMM</name>
<dbReference type="EMBL" id="JAFEUP010000001">
    <property type="protein sequence ID" value="MBM7059197.1"/>
    <property type="molecule type" value="Genomic_DNA"/>
</dbReference>
<dbReference type="Proteomes" id="UP000717995">
    <property type="component" value="Unassembled WGS sequence"/>
</dbReference>
<dbReference type="RefSeq" id="WP_204913947.1">
    <property type="nucleotide sequence ID" value="NZ_JAFEUP010000001.1"/>
</dbReference>
<proteinExistence type="predicted"/>
<protein>
    <submittedName>
        <fullName evidence="1">Uncharacterized protein</fullName>
    </submittedName>
</protein>
<evidence type="ECO:0000313" key="2">
    <source>
        <dbReference type="Proteomes" id="UP000717995"/>
    </source>
</evidence>
<accession>A0ABS2IBC4</accession>
<sequence length="265" mass="28881">MSLSWRDRHVAVLGATQVALFRRRGEQCERLASRDFDASTAALPAAIEALEQVLAGQALRGRLDVLLSNQFTRFCLVPWSWDIGSPGEQERYARHFLEEIYGQSAEGWSVRLSPEATGRLRLAAAIPEDLLERLQALALLAGCRLMSVQPYLMAAFNRFRTRLNRSDFLFVVAEPGRCSLLLARQGDWVRVRSVSLGDSDAALATLLGREVELLEAKDAAPATLYLHAPGRPDLAAAAFTGAAPQLLVVEAAADDALHAMAMVGA</sequence>